<reference evidence="1 2" key="1">
    <citation type="journal article" date="2012" name="PLoS Pathog.">
        <title>Diverse lifestyles and strategies of plant pathogenesis encoded in the genomes of eighteen Dothideomycetes fungi.</title>
        <authorList>
            <person name="Ohm R.A."/>
            <person name="Feau N."/>
            <person name="Henrissat B."/>
            <person name="Schoch C.L."/>
            <person name="Horwitz B.A."/>
            <person name="Barry K.W."/>
            <person name="Condon B.J."/>
            <person name="Copeland A.C."/>
            <person name="Dhillon B."/>
            <person name="Glaser F."/>
            <person name="Hesse C.N."/>
            <person name="Kosti I."/>
            <person name="LaButti K."/>
            <person name="Lindquist E.A."/>
            <person name="Lucas S."/>
            <person name="Salamov A.A."/>
            <person name="Bradshaw R.E."/>
            <person name="Ciuffetti L."/>
            <person name="Hamelin R.C."/>
            <person name="Kema G.H.J."/>
            <person name="Lawrence C."/>
            <person name="Scott J.A."/>
            <person name="Spatafora J.W."/>
            <person name="Turgeon B.G."/>
            <person name="de Wit P.J.G.M."/>
            <person name="Zhong S."/>
            <person name="Goodwin S.B."/>
            <person name="Grigoriev I.V."/>
        </authorList>
    </citation>
    <scope>NUCLEOTIDE SEQUENCE [LARGE SCALE GENOMIC DNA]</scope>
    <source>
        <strain evidence="1 2">UAMH 10762</strain>
    </source>
</reference>
<gene>
    <name evidence="1" type="ORF">BAUCODRAFT_219843</name>
</gene>
<sequence>MTELPCRLFTSLRCLDAGGIQDEGERWRKALPTYYPRPVVLSRLLVVGPSRSCRPSHQSPTKGRLQGRKCLVVPFKPWCCAAVFRTLGEQAPWLQCRGCKGPTQTLSQGMTMF</sequence>
<dbReference type="AlphaFoldDB" id="M2N4X1"/>
<protein>
    <submittedName>
        <fullName evidence="1">Uncharacterized protein</fullName>
    </submittedName>
</protein>
<name>M2N4X1_BAUPA</name>
<dbReference type="KEGG" id="bcom:BAUCODRAFT_219843"/>
<dbReference type="HOGENOM" id="CLU_2133060_0_0_1"/>
<accession>M2N4X1</accession>
<dbReference type="GeneID" id="19109840"/>
<organism evidence="1 2">
    <name type="scientific">Baudoinia panamericana (strain UAMH 10762)</name>
    <name type="common">Angels' share fungus</name>
    <name type="synonym">Baudoinia compniacensis (strain UAMH 10762)</name>
    <dbReference type="NCBI Taxonomy" id="717646"/>
    <lineage>
        <taxon>Eukaryota</taxon>
        <taxon>Fungi</taxon>
        <taxon>Dikarya</taxon>
        <taxon>Ascomycota</taxon>
        <taxon>Pezizomycotina</taxon>
        <taxon>Dothideomycetes</taxon>
        <taxon>Dothideomycetidae</taxon>
        <taxon>Mycosphaerellales</taxon>
        <taxon>Teratosphaeriaceae</taxon>
        <taxon>Baudoinia</taxon>
    </lineage>
</organism>
<evidence type="ECO:0000313" key="2">
    <source>
        <dbReference type="Proteomes" id="UP000011761"/>
    </source>
</evidence>
<dbReference type="EMBL" id="KB445559">
    <property type="protein sequence ID" value="EMC94064.1"/>
    <property type="molecule type" value="Genomic_DNA"/>
</dbReference>
<keyword evidence="2" id="KW-1185">Reference proteome</keyword>
<dbReference type="Proteomes" id="UP000011761">
    <property type="component" value="Unassembled WGS sequence"/>
</dbReference>
<evidence type="ECO:0000313" key="1">
    <source>
        <dbReference type="EMBL" id="EMC94064.1"/>
    </source>
</evidence>
<proteinExistence type="predicted"/>
<dbReference type="RefSeq" id="XP_007679016.1">
    <property type="nucleotide sequence ID" value="XM_007680826.1"/>
</dbReference>